<evidence type="ECO:0000256" key="3">
    <source>
        <dbReference type="ARBA" id="ARBA00022723"/>
    </source>
</evidence>
<evidence type="ECO:0000259" key="5">
    <source>
        <dbReference type="Pfam" id="PF02777"/>
    </source>
</evidence>
<dbReference type="GO" id="GO:0046872">
    <property type="term" value="F:metal ion binding"/>
    <property type="evidence" value="ECO:0007669"/>
    <property type="project" value="UniProtKB-KW"/>
</dbReference>
<sequence>MNYTAKQFNIPNLAGISEKQIKVHLGLYEGYVKQVNFIGEKLAAARAGKLELDPYIVSELRRRFAFEFDGMRMHEYYFEQLQGGSCKVKEENAFANAVKEKYGEQGLEAHIREVAGSRGIGWVVVYYDPLSQSLITTFVSGHEVGQLAGLPIILALDLWEHAFMVDYVPADKKNYIDAFFANINWGVVEKRFDATK</sequence>
<evidence type="ECO:0000256" key="2">
    <source>
        <dbReference type="ARBA" id="ARBA00012682"/>
    </source>
</evidence>
<dbReference type="AlphaFoldDB" id="A0A1F6CGX3"/>
<keyword evidence="4" id="KW-0560">Oxidoreductase</keyword>
<name>A0A1F6CGX3_9BACT</name>
<keyword evidence="3" id="KW-0479">Metal-binding</keyword>
<dbReference type="PANTHER" id="PTHR11404">
    <property type="entry name" value="SUPEROXIDE DISMUTASE 2"/>
    <property type="match status" value="1"/>
</dbReference>
<dbReference type="InterPro" id="IPR036324">
    <property type="entry name" value="Mn/Fe_SOD_N_sf"/>
</dbReference>
<dbReference type="EC" id="1.15.1.1" evidence="2"/>
<reference evidence="6 7" key="1">
    <citation type="journal article" date="2016" name="Nat. Commun.">
        <title>Thousands of microbial genomes shed light on interconnected biogeochemical processes in an aquifer system.</title>
        <authorList>
            <person name="Anantharaman K."/>
            <person name="Brown C.T."/>
            <person name="Hug L.A."/>
            <person name="Sharon I."/>
            <person name="Castelle C.J."/>
            <person name="Probst A.J."/>
            <person name="Thomas B.C."/>
            <person name="Singh A."/>
            <person name="Wilkins M.J."/>
            <person name="Karaoz U."/>
            <person name="Brodie E.L."/>
            <person name="Williams K.H."/>
            <person name="Hubbard S.S."/>
            <person name="Banfield J.F."/>
        </authorList>
    </citation>
    <scope>NUCLEOTIDE SEQUENCE [LARGE SCALE GENOMIC DNA]</scope>
</reference>
<dbReference type="GO" id="GO:0004784">
    <property type="term" value="F:superoxide dismutase activity"/>
    <property type="evidence" value="ECO:0007669"/>
    <property type="project" value="UniProtKB-EC"/>
</dbReference>
<proteinExistence type="inferred from homology"/>
<dbReference type="InterPro" id="IPR036314">
    <property type="entry name" value="SOD_C_sf"/>
</dbReference>
<comment type="caution">
    <text evidence="6">The sequence shown here is derived from an EMBL/GenBank/DDBJ whole genome shotgun (WGS) entry which is preliminary data.</text>
</comment>
<dbReference type="Proteomes" id="UP000178815">
    <property type="component" value="Unassembled WGS sequence"/>
</dbReference>
<protein>
    <recommendedName>
        <fullName evidence="2">superoxide dismutase</fullName>
        <ecNumber evidence="2">1.15.1.1</ecNumber>
    </recommendedName>
</protein>
<dbReference type="PANTHER" id="PTHR11404:SF6">
    <property type="entry name" value="SUPEROXIDE DISMUTASE [MN], MITOCHONDRIAL"/>
    <property type="match status" value="1"/>
</dbReference>
<dbReference type="SUPFAM" id="SSF54719">
    <property type="entry name" value="Fe,Mn superoxide dismutase (SOD), C-terminal domain"/>
    <property type="match status" value="1"/>
</dbReference>
<dbReference type="Gene3D" id="3.55.40.20">
    <property type="entry name" value="Iron/manganese superoxide dismutase, C-terminal domain"/>
    <property type="match status" value="1"/>
</dbReference>
<organism evidence="6 7">
    <name type="scientific">Candidatus Kaiserbacteria bacterium RIFCSPHIGHO2_01_FULL_53_31</name>
    <dbReference type="NCBI Taxonomy" id="1798481"/>
    <lineage>
        <taxon>Bacteria</taxon>
        <taxon>Candidatus Kaiseribacteriota</taxon>
    </lineage>
</organism>
<dbReference type="InterPro" id="IPR050265">
    <property type="entry name" value="Fe/Mn_Superoxide_Dismutase"/>
</dbReference>
<feature type="domain" description="Manganese/iron superoxide dismutase C-terminal" evidence="5">
    <location>
        <begin position="92"/>
        <end position="191"/>
    </location>
</feature>
<dbReference type="SUPFAM" id="SSF46609">
    <property type="entry name" value="Fe,Mn superoxide dismutase (SOD), N-terminal domain"/>
    <property type="match status" value="1"/>
</dbReference>
<evidence type="ECO:0000256" key="1">
    <source>
        <dbReference type="ARBA" id="ARBA00008714"/>
    </source>
</evidence>
<evidence type="ECO:0000313" key="6">
    <source>
        <dbReference type="EMBL" id="OGG48388.1"/>
    </source>
</evidence>
<gene>
    <name evidence="6" type="ORF">A2678_03050</name>
</gene>
<comment type="similarity">
    <text evidence="1">Belongs to the iron/manganese superoxide dismutase family.</text>
</comment>
<evidence type="ECO:0000256" key="4">
    <source>
        <dbReference type="ARBA" id="ARBA00023002"/>
    </source>
</evidence>
<dbReference type="STRING" id="1798481.A2678_03050"/>
<dbReference type="Pfam" id="PF02777">
    <property type="entry name" value="Sod_Fe_C"/>
    <property type="match status" value="1"/>
</dbReference>
<evidence type="ECO:0000313" key="7">
    <source>
        <dbReference type="Proteomes" id="UP000178815"/>
    </source>
</evidence>
<dbReference type="EMBL" id="MFKU01000014">
    <property type="protein sequence ID" value="OGG48388.1"/>
    <property type="molecule type" value="Genomic_DNA"/>
</dbReference>
<dbReference type="InterPro" id="IPR019832">
    <property type="entry name" value="Mn/Fe_SOD_C"/>
</dbReference>
<accession>A0A1F6CGX3</accession>